<keyword evidence="2" id="KW-1185">Reference proteome</keyword>
<proteinExistence type="predicted"/>
<dbReference type="EMBL" id="LXQA010029851">
    <property type="protein sequence ID" value="MCH95451.1"/>
    <property type="molecule type" value="Genomic_DNA"/>
</dbReference>
<sequence>NIAMEKRETEEKIKLASENMIMEKREIEAKIKLASEAKINMVM</sequence>
<reference evidence="1 2" key="1">
    <citation type="journal article" date="2018" name="Front. Plant Sci.">
        <title>Red Clover (Trifolium pratense) and Zigzag Clover (T. medium) - A Picture of Genomic Similarities and Differences.</title>
        <authorList>
            <person name="Dluhosova J."/>
            <person name="Istvanek J."/>
            <person name="Nedelnik J."/>
            <person name="Repkova J."/>
        </authorList>
    </citation>
    <scope>NUCLEOTIDE SEQUENCE [LARGE SCALE GENOMIC DNA]</scope>
    <source>
        <strain evidence="2">cv. 10/8</strain>
        <tissue evidence="1">Leaf</tissue>
    </source>
</reference>
<accession>A0A392N6T0</accession>
<feature type="non-terminal residue" evidence="1">
    <location>
        <position position="1"/>
    </location>
</feature>
<name>A0A392N6T0_9FABA</name>
<evidence type="ECO:0000313" key="1">
    <source>
        <dbReference type="EMBL" id="MCH95451.1"/>
    </source>
</evidence>
<comment type="caution">
    <text evidence="1">The sequence shown here is derived from an EMBL/GenBank/DDBJ whole genome shotgun (WGS) entry which is preliminary data.</text>
</comment>
<organism evidence="1 2">
    <name type="scientific">Trifolium medium</name>
    <dbReference type="NCBI Taxonomy" id="97028"/>
    <lineage>
        <taxon>Eukaryota</taxon>
        <taxon>Viridiplantae</taxon>
        <taxon>Streptophyta</taxon>
        <taxon>Embryophyta</taxon>
        <taxon>Tracheophyta</taxon>
        <taxon>Spermatophyta</taxon>
        <taxon>Magnoliopsida</taxon>
        <taxon>eudicotyledons</taxon>
        <taxon>Gunneridae</taxon>
        <taxon>Pentapetalae</taxon>
        <taxon>rosids</taxon>
        <taxon>fabids</taxon>
        <taxon>Fabales</taxon>
        <taxon>Fabaceae</taxon>
        <taxon>Papilionoideae</taxon>
        <taxon>50 kb inversion clade</taxon>
        <taxon>NPAAA clade</taxon>
        <taxon>Hologalegina</taxon>
        <taxon>IRL clade</taxon>
        <taxon>Trifolieae</taxon>
        <taxon>Trifolium</taxon>
    </lineage>
</organism>
<dbReference type="AlphaFoldDB" id="A0A392N6T0"/>
<dbReference type="Proteomes" id="UP000265520">
    <property type="component" value="Unassembled WGS sequence"/>
</dbReference>
<protein>
    <submittedName>
        <fullName evidence="1">Uncharacterized protein</fullName>
    </submittedName>
</protein>
<gene>
    <name evidence="1" type="ORF">A2U01_0016427</name>
</gene>
<evidence type="ECO:0000313" key="2">
    <source>
        <dbReference type="Proteomes" id="UP000265520"/>
    </source>
</evidence>